<proteinExistence type="predicted"/>
<gene>
    <name evidence="1" type="ORF">RhiirA4_475600</name>
</gene>
<name>A0A2I1HAE5_9GLOM</name>
<sequence>MGFGWTEASSHPSPPITYNGSTTFNYRLVGQKNIVSTYQKITNKLLSDRKILTINNHHIWRLIKTLNRHQVYQSQIYQNQSTLHPKIIPSALMTPIWDNMIEIYANTTTKSRTPTRSIHIYTINH</sequence>
<comment type="caution">
    <text evidence="1">The sequence shown here is derived from an EMBL/GenBank/DDBJ whole genome shotgun (WGS) entry which is preliminary data.</text>
</comment>
<dbReference type="AlphaFoldDB" id="A0A2I1HAE5"/>
<dbReference type="Proteomes" id="UP000234323">
    <property type="component" value="Unassembled WGS sequence"/>
</dbReference>
<keyword evidence="2" id="KW-1185">Reference proteome</keyword>
<reference evidence="1 2" key="1">
    <citation type="submission" date="2015-10" db="EMBL/GenBank/DDBJ databases">
        <title>Genome analyses suggest a sexual origin of heterokaryosis in a supposedly ancient asexual fungus.</title>
        <authorList>
            <person name="Ropars J."/>
            <person name="Sedzielewska K."/>
            <person name="Noel J."/>
            <person name="Charron P."/>
            <person name="Farinelli L."/>
            <person name="Marton T."/>
            <person name="Kruger M."/>
            <person name="Pelin A."/>
            <person name="Brachmann A."/>
            <person name="Corradi N."/>
        </authorList>
    </citation>
    <scope>NUCLEOTIDE SEQUENCE [LARGE SCALE GENOMIC DNA]</scope>
    <source>
        <strain evidence="1 2">A4</strain>
    </source>
</reference>
<evidence type="ECO:0000313" key="1">
    <source>
        <dbReference type="EMBL" id="PKY55839.1"/>
    </source>
</evidence>
<accession>A0A2I1HAE5</accession>
<evidence type="ECO:0000313" key="2">
    <source>
        <dbReference type="Proteomes" id="UP000234323"/>
    </source>
</evidence>
<organism evidence="1 2">
    <name type="scientific">Rhizophagus irregularis</name>
    <dbReference type="NCBI Taxonomy" id="588596"/>
    <lineage>
        <taxon>Eukaryota</taxon>
        <taxon>Fungi</taxon>
        <taxon>Fungi incertae sedis</taxon>
        <taxon>Mucoromycota</taxon>
        <taxon>Glomeromycotina</taxon>
        <taxon>Glomeromycetes</taxon>
        <taxon>Glomerales</taxon>
        <taxon>Glomeraceae</taxon>
        <taxon>Rhizophagus</taxon>
    </lineage>
</organism>
<protein>
    <submittedName>
        <fullName evidence="1">Uncharacterized protein</fullName>
    </submittedName>
</protein>
<dbReference type="EMBL" id="LLXI01001982">
    <property type="protein sequence ID" value="PKY55839.1"/>
    <property type="molecule type" value="Genomic_DNA"/>
</dbReference>